<gene>
    <name evidence="7" type="primary">nagA_2</name>
    <name evidence="7" type="ORF">Pan216_30860</name>
</gene>
<keyword evidence="3 4" id="KW-0378">Hydrolase</keyword>
<dbReference type="InterPro" id="IPR003764">
    <property type="entry name" value="GlcNAc_6-P_deAcase"/>
</dbReference>
<evidence type="ECO:0000256" key="4">
    <source>
        <dbReference type="PIRNR" id="PIRNR038994"/>
    </source>
</evidence>
<dbReference type="Gene3D" id="3.20.20.140">
    <property type="entry name" value="Metal-dependent hydrolases"/>
    <property type="match status" value="1"/>
</dbReference>
<comment type="similarity">
    <text evidence="1 4">Belongs to the metallo-dependent hydrolases superfamily. NagA family.</text>
</comment>
<evidence type="ECO:0000256" key="3">
    <source>
        <dbReference type="ARBA" id="ARBA00022801"/>
    </source>
</evidence>
<dbReference type="AlphaFoldDB" id="A0A518B5H7"/>
<accession>A0A518B5H7</accession>
<organism evidence="7 8">
    <name type="scientific">Kolteria novifilia</name>
    <dbReference type="NCBI Taxonomy" id="2527975"/>
    <lineage>
        <taxon>Bacteria</taxon>
        <taxon>Pseudomonadati</taxon>
        <taxon>Planctomycetota</taxon>
        <taxon>Planctomycetia</taxon>
        <taxon>Kolteriales</taxon>
        <taxon>Kolteriaceae</taxon>
        <taxon>Kolteria</taxon>
    </lineage>
</organism>
<dbReference type="GO" id="GO:0046872">
    <property type="term" value="F:metal ion binding"/>
    <property type="evidence" value="ECO:0007669"/>
    <property type="project" value="UniProtKB-KW"/>
</dbReference>
<dbReference type="EMBL" id="CP036279">
    <property type="protein sequence ID" value="QDU62219.1"/>
    <property type="molecule type" value="Genomic_DNA"/>
</dbReference>
<feature type="binding site" evidence="6">
    <location>
        <position position="86"/>
    </location>
    <ligand>
        <name>Zn(2+)</name>
        <dbReference type="ChEBI" id="CHEBI:29105"/>
    </ligand>
</feature>
<dbReference type="RefSeq" id="WP_145258810.1">
    <property type="nucleotide sequence ID" value="NZ_CP036279.1"/>
</dbReference>
<evidence type="ECO:0000256" key="2">
    <source>
        <dbReference type="ARBA" id="ARBA00022723"/>
    </source>
</evidence>
<evidence type="ECO:0000256" key="1">
    <source>
        <dbReference type="ARBA" id="ARBA00010716"/>
    </source>
</evidence>
<evidence type="ECO:0000256" key="6">
    <source>
        <dbReference type="PIRSR" id="PIRSR038994-3"/>
    </source>
</evidence>
<keyword evidence="8" id="KW-1185">Reference proteome</keyword>
<evidence type="ECO:0000256" key="5">
    <source>
        <dbReference type="PIRSR" id="PIRSR038994-1"/>
    </source>
</evidence>
<dbReference type="SUPFAM" id="SSF51556">
    <property type="entry name" value="Metallo-dependent hydrolases"/>
    <property type="match status" value="1"/>
</dbReference>
<dbReference type="PANTHER" id="PTHR11113">
    <property type="entry name" value="N-ACETYLGLUCOSAMINE-6-PHOSPHATE DEACETYLASE"/>
    <property type="match status" value="1"/>
</dbReference>
<proteinExistence type="inferred from homology"/>
<name>A0A518B5H7_9BACT</name>
<dbReference type="InterPro" id="IPR032466">
    <property type="entry name" value="Metal_Hydrolase"/>
</dbReference>
<feature type="active site" description="Proton donor/acceptor" evidence="5">
    <location>
        <position position="233"/>
    </location>
</feature>
<dbReference type="GO" id="GO:0006046">
    <property type="term" value="P:N-acetylglucosamine catabolic process"/>
    <property type="evidence" value="ECO:0007669"/>
    <property type="project" value="TreeGrafter"/>
</dbReference>
<dbReference type="PIRSF" id="PIRSF038994">
    <property type="entry name" value="NagA"/>
    <property type="match status" value="1"/>
</dbReference>
<dbReference type="PANTHER" id="PTHR11113:SF14">
    <property type="entry name" value="N-ACETYLGLUCOSAMINE-6-PHOSPHATE DEACETYLASE"/>
    <property type="match status" value="1"/>
</dbReference>
<feature type="binding site" evidence="6">
    <location>
        <position position="175"/>
    </location>
    <ligand>
        <name>Zn(2+)</name>
        <dbReference type="ChEBI" id="CHEBI:29105"/>
    </ligand>
</feature>
<comment type="cofactor">
    <cofactor evidence="6">
        <name>a divalent metal cation</name>
        <dbReference type="ChEBI" id="CHEBI:60240"/>
    </cofactor>
    <text evidence="6">Binds 1 divalent metal cation per subunit.</text>
</comment>
<sequence>MTTATSFPGFVDLQVNGYLGIDFSSPDLTEEDCEHACREVLAHGTSAFLPTMITSPWAVYERNLPLIAQVMERPEFVGRLLGIHLEGPFLSPEPGAVGAHDQDLVQRPSTKRLERLLELAQGKVNFLTIAADAPGAEGLTRFAVDAGIAVSLGHHMATNEDLDRLAFAGASALTHLGNGVPNLLDRHRNPIWAGLANDALTAMVIADGHHLPKELLKIFLRVKGIDNFVVVSDAAPIAGCPPGRYRTLSNEVILEPSGRLHNPSKGCLVGSSATMLDCMNVMASLELLSEQQLRLIGFENPLRLLSIDPESLPTDEQLFYEEETCQFHLLEQAEADGLR</sequence>
<keyword evidence="4" id="KW-0119">Carbohydrate metabolism</keyword>
<protein>
    <submittedName>
        <fullName evidence="7">N-acetylglucosamine-6-phosphate deacetylase</fullName>
        <ecNumber evidence="7">3.5.1.25</ecNumber>
    </submittedName>
</protein>
<evidence type="ECO:0000313" key="8">
    <source>
        <dbReference type="Proteomes" id="UP000317093"/>
    </source>
</evidence>
<dbReference type="EC" id="3.5.1.25" evidence="7"/>
<evidence type="ECO:0000313" key="7">
    <source>
        <dbReference type="EMBL" id="QDU62219.1"/>
    </source>
</evidence>
<dbReference type="GO" id="GO:0008448">
    <property type="term" value="F:N-acetylglucosamine-6-phosphate deacetylase activity"/>
    <property type="evidence" value="ECO:0007669"/>
    <property type="project" value="UniProtKB-EC"/>
</dbReference>
<reference evidence="7 8" key="1">
    <citation type="submission" date="2019-02" db="EMBL/GenBank/DDBJ databases">
        <title>Deep-cultivation of Planctomycetes and their phenomic and genomic characterization uncovers novel biology.</title>
        <authorList>
            <person name="Wiegand S."/>
            <person name="Jogler M."/>
            <person name="Boedeker C."/>
            <person name="Pinto D."/>
            <person name="Vollmers J."/>
            <person name="Rivas-Marin E."/>
            <person name="Kohn T."/>
            <person name="Peeters S.H."/>
            <person name="Heuer A."/>
            <person name="Rast P."/>
            <person name="Oberbeckmann S."/>
            <person name="Bunk B."/>
            <person name="Jeske O."/>
            <person name="Meyerdierks A."/>
            <person name="Storesund J.E."/>
            <person name="Kallscheuer N."/>
            <person name="Luecker S."/>
            <person name="Lage O.M."/>
            <person name="Pohl T."/>
            <person name="Merkel B.J."/>
            <person name="Hornburger P."/>
            <person name="Mueller R.-W."/>
            <person name="Bruemmer F."/>
            <person name="Labrenz M."/>
            <person name="Spormann A.M."/>
            <person name="Op den Camp H."/>
            <person name="Overmann J."/>
            <person name="Amann R."/>
            <person name="Jetten M.S.M."/>
            <person name="Mascher T."/>
            <person name="Medema M.H."/>
            <person name="Devos D.P."/>
            <person name="Kaster A.-K."/>
            <person name="Ovreas L."/>
            <person name="Rohde M."/>
            <person name="Galperin M.Y."/>
            <person name="Jogler C."/>
        </authorList>
    </citation>
    <scope>NUCLEOTIDE SEQUENCE [LARGE SCALE GENOMIC DNA]</scope>
    <source>
        <strain evidence="7 8">Pan216</strain>
    </source>
</reference>
<feature type="binding site" evidence="6">
    <location>
        <position position="154"/>
    </location>
    <ligand>
        <name>Zn(2+)</name>
        <dbReference type="ChEBI" id="CHEBI:29105"/>
    </ligand>
</feature>
<keyword evidence="2 6" id="KW-0479">Metal-binding</keyword>
<dbReference type="Proteomes" id="UP000317093">
    <property type="component" value="Chromosome"/>
</dbReference>
<dbReference type="KEGG" id="knv:Pan216_30860"/>
<dbReference type="OrthoDB" id="9776488at2"/>